<dbReference type="SUPFAM" id="SSF47384">
    <property type="entry name" value="Homodimeric domain of signal transducing histidine kinase"/>
    <property type="match status" value="1"/>
</dbReference>
<dbReference type="Proteomes" id="UP000290870">
    <property type="component" value="Unassembled WGS sequence"/>
</dbReference>
<evidence type="ECO:0000256" key="3">
    <source>
        <dbReference type="ARBA" id="ARBA00022553"/>
    </source>
</evidence>
<evidence type="ECO:0000256" key="12">
    <source>
        <dbReference type="SAM" id="Coils"/>
    </source>
</evidence>
<dbReference type="InterPro" id="IPR036890">
    <property type="entry name" value="HATPase_C_sf"/>
</dbReference>
<dbReference type="Pfam" id="PF02518">
    <property type="entry name" value="HATPase_c"/>
    <property type="match status" value="1"/>
</dbReference>
<feature type="domain" description="Histidine kinase" evidence="14">
    <location>
        <begin position="279"/>
        <end position="501"/>
    </location>
</feature>
<dbReference type="SMART" id="SM00388">
    <property type="entry name" value="HisKA"/>
    <property type="match status" value="1"/>
</dbReference>
<sequence>MFKNNTILNGLLALVFTFILGYIGLIFINNIFKNMVTTLDLKVKNEHARYKIGEYILKEISSMETHYYKMAILTNLKSLQPIEKEIKKEINDIRNAIDILSKGGVLENYIKLNLIEASQATDKIVFIPSSNQKYNFEEIDLSPKLDELEEKLHQMENIIKIKLSSNTASQEEIFQITLFFKQLPTLFTRMKENASRLLYDSKKNISQLEKDIQKEKENYEKLEYIFSYFIMFLIMFLCYFLIKQIIKKSEELESITKKAQLSEQEALKANETKSKFLANMSHEIRTPLNAIIGFADILSDSKLDSKDSEKATIISKSAKALLNIINDILDISKIESGKFEISKSSFNLRELIEQIVQLYTVNTKQKNIRFLYRLDKNIPEFIISDETKIKQVLSNILSNAIKFTPKDGKITFDIELVKFENSIAKIKFSVKDEGIGISIEDQKKIFEPFSQADGSICKKYGGTGLGLTISLNIVKMLGSQIQLESEINKGSTFSFELDLEVEDVNSIDTSKFKYDFAICNVIDDSENIKDHLCNVVKYFGRIHQDDEIEKCEKIDLIFCFGEPQFYNRLKGRKNRFNCPVVFVGNIEKLNNNIMKHLMDYFLDVPIYGSKIFNIIAEAKAIEKNNQILEKPNKKYRGKILVAEDNTNNQLLMEIILNNLGLDVTIVENGKIAFEKYKENLYDLIFMDINMPIMDGIQTLKEIKKYEKEHQKIHIPIIALTANAIQTDKEKYIEDGMDGYLSKPIENIELVKLLDLYLDKN</sequence>
<dbReference type="AlphaFoldDB" id="A0A4V1LVM5"/>
<dbReference type="EC" id="2.7.13.3" evidence="2"/>
<feature type="modified residue" description="4-aspartylphosphate" evidence="11">
    <location>
        <position position="687"/>
    </location>
</feature>
<dbReference type="CDD" id="cd17546">
    <property type="entry name" value="REC_hyHK_CKI1_RcsC-like"/>
    <property type="match status" value="1"/>
</dbReference>
<keyword evidence="8" id="KW-0902">Two-component regulatory system</keyword>
<evidence type="ECO:0000256" key="7">
    <source>
        <dbReference type="ARBA" id="ARBA00022840"/>
    </source>
</evidence>
<evidence type="ECO:0000259" key="15">
    <source>
        <dbReference type="PROSITE" id="PS50110"/>
    </source>
</evidence>
<dbReference type="InterPro" id="IPR005467">
    <property type="entry name" value="His_kinase_dom"/>
</dbReference>
<dbReference type="PANTHER" id="PTHR45339">
    <property type="entry name" value="HYBRID SIGNAL TRANSDUCTION HISTIDINE KINASE J"/>
    <property type="match status" value="1"/>
</dbReference>
<dbReference type="InterPro" id="IPR003661">
    <property type="entry name" value="HisK_dim/P_dom"/>
</dbReference>
<dbReference type="CDD" id="cd16922">
    <property type="entry name" value="HATPase_EvgS-ArcB-TorS-like"/>
    <property type="match status" value="1"/>
</dbReference>
<dbReference type="InterPro" id="IPR036097">
    <property type="entry name" value="HisK_dim/P_sf"/>
</dbReference>
<comment type="subunit">
    <text evidence="9">At low DSF concentrations, interacts with RpfF.</text>
</comment>
<evidence type="ECO:0000256" key="6">
    <source>
        <dbReference type="ARBA" id="ARBA00022777"/>
    </source>
</evidence>
<evidence type="ECO:0000256" key="5">
    <source>
        <dbReference type="ARBA" id="ARBA00022741"/>
    </source>
</evidence>
<dbReference type="InterPro" id="IPR011006">
    <property type="entry name" value="CheY-like_superfamily"/>
</dbReference>
<evidence type="ECO:0000256" key="10">
    <source>
        <dbReference type="ARBA" id="ARBA00068150"/>
    </source>
</evidence>
<proteinExistence type="predicted"/>
<evidence type="ECO:0000256" key="9">
    <source>
        <dbReference type="ARBA" id="ARBA00064003"/>
    </source>
</evidence>
<dbReference type="Gene3D" id="1.10.287.130">
    <property type="match status" value="1"/>
</dbReference>
<dbReference type="FunFam" id="1.10.287.130:FF:000002">
    <property type="entry name" value="Two-component osmosensing histidine kinase"/>
    <property type="match status" value="1"/>
</dbReference>
<feature type="coiled-coil region" evidence="12">
    <location>
        <begin position="191"/>
        <end position="225"/>
    </location>
</feature>
<gene>
    <name evidence="16" type="ORF">CRU90_04455</name>
</gene>
<name>A0A4V1LVM5_9BACT</name>
<keyword evidence="7" id="KW-0067">ATP-binding</keyword>
<keyword evidence="13" id="KW-0812">Transmembrane</keyword>
<dbReference type="GO" id="GO:0005524">
    <property type="term" value="F:ATP binding"/>
    <property type="evidence" value="ECO:0007669"/>
    <property type="project" value="UniProtKB-KW"/>
</dbReference>
<dbReference type="Pfam" id="PF00512">
    <property type="entry name" value="HisKA"/>
    <property type="match status" value="1"/>
</dbReference>
<dbReference type="PRINTS" id="PR00344">
    <property type="entry name" value="BCTRLSENSOR"/>
</dbReference>
<dbReference type="FunFam" id="3.30.565.10:FF:000010">
    <property type="entry name" value="Sensor histidine kinase RcsC"/>
    <property type="match status" value="1"/>
</dbReference>
<keyword evidence="3 11" id="KW-0597">Phosphoprotein</keyword>
<keyword evidence="5" id="KW-0547">Nucleotide-binding</keyword>
<evidence type="ECO:0000313" key="17">
    <source>
        <dbReference type="Proteomes" id="UP000290870"/>
    </source>
</evidence>
<feature type="transmembrane region" description="Helical" evidence="13">
    <location>
        <begin position="224"/>
        <end position="242"/>
    </location>
</feature>
<dbReference type="PROSITE" id="PS50110">
    <property type="entry name" value="RESPONSE_REGULATORY"/>
    <property type="match status" value="1"/>
</dbReference>
<comment type="catalytic activity">
    <reaction evidence="1">
        <text>ATP + protein L-histidine = ADP + protein N-phospho-L-histidine.</text>
        <dbReference type="EC" id="2.7.13.3"/>
    </reaction>
</comment>
<dbReference type="Gene3D" id="3.30.565.10">
    <property type="entry name" value="Histidine kinase-like ATPase, C-terminal domain"/>
    <property type="match status" value="1"/>
</dbReference>
<dbReference type="CDD" id="cd00082">
    <property type="entry name" value="HisKA"/>
    <property type="match status" value="1"/>
</dbReference>
<evidence type="ECO:0000313" key="16">
    <source>
        <dbReference type="EMBL" id="RXJ84615.1"/>
    </source>
</evidence>
<dbReference type="SUPFAM" id="SSF55874">
    <property type="entry name" value="ATPase domain of HSP90 chaperone/DNA topoisomerase II/histidine kinase"/>
    <property type="match status" value="1"/>
</dbReference>
<dbReference type="EMBL" id="PDJZ01000004">
    <property type="protein sequence ID" value="RXJ84615.1"/>
    <property type="molecule type" value="Genomic_DNA"/>
</dbReference>
<keyword evidence="6" id="KW-0418">Kinase</keyword>
<accession>A0A4V1LVM5</accession>
<keyword evidence="13" id="KW-1133">Transmembrane helix</keyword>
<reference evidence="16 17" key="1">
    <citation type="submission" date="2017-10" db="EMBL/GenBank/DDBJ databases">
        <title>Genomics of the genus Arcobacter.</title>
        <authorList>
            <person name="Perez-Cataluna A."/>
            <person name="Figueras M.J."/>
        </authorList>
    </citation>
    <scope>NUCLEOTIDE SEQUENCE [LARGE SCALE GENOMIC DNA]</scope>
    <source>
        <strain evidence="16 17">F26</strain>
    </source>
</reference>
<dbReference type="Pfam" id="PF00072">
    <property type="entry name" value="Response_reg"/>
    <property type="match status" value="1"/>
</dbReference>
<dbReference type="RefSeq" id="WP_128986076.1">
    <property type="nucleotide sequence ID" value="NZ_PDJZ01000004.1"/>
</dbReference>
<dbReference type="PANTHER" id="PTHR45339:SF1">
    <property type="entry name" value="HYBRID SIGNAL TRANSDUCTION HISTIDINE KINASE J"/>
    <property type="match status" value="1"/>
</dbReference>
<dbReference type="SMART" id="SM00387">
    <property type="entry name" value="HATPase_c"/>
    <property type="match status" value="1"/>
</dbReference>
<comment type="caution">
    <text evidence="16">The sequence shown here is derived from an EMBL/GenBank/DDBJ whole genome shotgun (WGS) entry which is preliminary data.</text>
</comment>
<evidence type="ECO:0000256" key="13">
    <source>
        <dbReference type="SAM" id="Phobius"/>
    </source>
</evidence>
<dbReference type="InterPro" id="IPR003594">
    <property type="entry name" value="HATPase_dom"/>
</dbReference>
<dbReference type="PROSITE" id="PS50109">
    <property type="entry name" value="HIS_KIN"/>
    <property type="match status" value="1"/>
</dbReference>
<dbReference type="Gene3D" id="3.40.50.2300">
    <property type="match status" value="1"/>
</dbReference>
<keyword evidence="12" id="KW-0175">Coiled coil</keyword>
<protein>
    <recommendedName>
        <fullName evidence="10">Sensory/regulatory protein RpfC</fullName>
        <ecNumber evidence="2">2.7.13.3</ecNumber>
    </recommendedName>
</protein>
<dbReference type="SMART" id="SM00448">
    <property type="entry name" value="REC"/>
    <property type="match status" value="1"/>
</dbReference>
<dbReference type="InterPro" id="IPR004358">
    <property type="entry name" value="Sig_transdc_His_kin-like_C"/>
</dbReference>
<evidence type="ECO:0000256" key="2">
    <source>
        <dbReference type="ARBA" id="ARBA00012438"/>
    </source>
</evidence>
<keyword evidence="4" id="KW-0808">Transferase</keyword>
<evidence type="ECO:0000256" key="8">
    <source>
        <dbReference type="ARBA" id="ARBA00023012"/>
    </source>
</evidence>
<evidence type="ECO:0000256" key="1">
    <source>
        <dbReference type="ARBA" id="ARBA00000085"/>
    </source>
</evidence>
<organism evidence="16 17">
    <name type="scientific">Arcobacter cloacae</name>
    <dbReference type="NCBI Taxonomy" id="1054034"/>
    <lineage>
        <taxon>Bacteria</taxon>
        <taxon>Pseudomonadati</taxon>
        <taxon>Campylobacterota</taxon>
        <taxon>Epsilonproteobacteria</taxon>
        <taxon>Campylobacterales</taxon>
        <taxon>Arcobacteraceae</taxon>
        <taxon>Arcobacter</taxon>
    </lineage>
</organism>
<dbReference type="OrthoDB" id="5468627at2"/>
<evidence type="ECO:0000256" key="4">
    <source>
        <dbReference type="ARBA" id="ARBA00022679"/>
    </source>
</evidence>
<feature type="domain" description="Response regulatory" evidence="15">
    <location>
        <begin position="638"/>
        <end position="757"/>
    </location>
</feature>
<feature type="transmembrane region" description="Helical" evidence="13">
    <location>
        <begin position="6"/>
        <end position="28"/>
    </location>
</feature>
<evidence type="ECO:0000259" key="14">
    <source>
        <dbReference type="PROSITE" id="PS50109"/>
    </source>
</evidence>
<evidence type="ECO:0000256" key="11">
    <source>
        <dbReference type="PROSITE-ProRule" id="PRU00169"/>
    </source>
</evidence>
<dbReference type="InterPro" id="IPR001789">
    <property type="entry name" value="Sig_transdc_resp-reg_receiver"/>
</dbReference>
<dbReference type="SUPFAM" id="SSF52172">
    <property type="entry name" value="CheY-like"/>
    <property type="match status" value="1"/>
</dbReference>
<keyword evidence="13" id="KW-0472">Membrane</keyword>
<dbReference type="GO" id="GO:0000155">
    <property type="term" value="F:phosphorelay sensor kinase activity"/>
    <property type="evidence" value="ECO:0007669"/>
    <property type="project" value="InterPro"/>
</dbReference>